<dbReference type="Proteomes" id="UP000597444">
    <property type="component" value="Unassembled WGS sequence"/>
</dbReference>
<dbReference type="InterPro" id="IPR000683">
    <property type="entry name" value="Gfo/Idh/MocA-like_OxRdtase_N"/>
</dbReference>
<reference evidence="4" key="1">
    <citation type="submission" date="2020-10" db="EMBL/GenBank/DDBJ databases">
        <title>Taxonomic study of unclassified bacteria belonging to the class Ktedonobacteria.</title>
        <authorList>
            <person name="Yabe S."/>
            <person name="Wang C.M."/>
            <person name="Zheng Y."/>
            <person name="Sakai Y."/>
            <person name="Cavaletti L."/>
            <person name="Monciardini P."/>
            <person name="Donadio S."/>
        </authorList>
    </citation>
    <scope>NUCLEOTIDE SEQUENCE</scope>
    <source>
        <strain evidence="4">ID150040</strain>
    </source>
</reference>
<dbReference type="PRINTS" id="PR01775">
    <property type="entry name" value="GLFROXRDTASE"/>
</dbReference>
<evidence type="ECO:0000313" key="5">
    <source>
        <dbReference type="Proteomes" id="UP000597444"/>
    </source>
</evidence>
<feature type="domain" description="GFO/IDH/MocA-like oxidoreductase" evidence="3">
    <location>
        <begin position="132"/>
        <end position="251"/>
    </location>
</feature>
<evidence type="ECO:0000259" key="3">
    <source>
        <dbReference type="Pfam" id="PF22725"/>
    </source>
</evidence>
<sequence length="350" mass="37884">MNKLGVGLIGCGSWGTGVHLPALQANPAVRVVAVASRSAQHAEAAARDFEVPHWYTNYRDLLANPEVEIVDICTPNSLHAEIAIAAAQAGKHIICIKPLAANAAQAEAMLEAARLANVRIFYAENGLFIPAVQQAKAAIDEGAIGKVFRVRASEGIQGPHAPWSYDPAIAGGGCILDMAIHSLAFLRAIADSEATQVYAETDTFVHDIPLEDTAVLTVRFANGVIGVAEDSWSMVGEMDSRFEVYGTAGRVLIDMLHSQHLRVYSQTGYTYWGKRSEESKGWTYPLPMAEHIFFGTDAMFTHFFACIQENKPCRSTGEDGLAILRLAEAAYRSVRSGKAEQVSSHERRGA</sequence>
<organism evidence="4 5">
    <name type="scientific">Reticulibacter mediterranei</name>
    <dbReference type="NCBI Taxonomy" id="2778369"/>
    <lineage>
        <taxon>Bacteria</taxon>
        <taxon>Bacillati</taxon>
        <taxon>Chloroflexota</taxon>
        <taxon>Ktedonobacteria</taxon>
        <taxon>Ktedonobacterales</taxon>
        <taxon>Reticulibacteraceae</taxon>
        <taxon>Reticulibacter</taxon>
    </lineage>
</organism>
<protein>
    <submittedName>
        <fullName evidence="4">Dehydrogenase</fullName>
    </submittedName>
</protein>
<dbReference type="SUPFAM" id="SSF51735">
    <property type="entry name" value="NAD(P)-binding Rossmann-fold domains"/>
    <property type="match status" value="1"/>
</dbReference>
<dbReference type="InterPro" id="IPR050463">
    <property type="entry name" value="Gfo/Idh/MocA_oxidrdct_glycsds"/>
</dbReference>
<dbReference type="GO" id="GO:0000166">
    <property type="term" value="F:nucleotide binding"/>
    <property type="evidence" value="ECO:0007669"/>
    <property type="project" value="InterPro"/>
</dbReference>
<dbReference type="InterPro" id="IPR055170">
    <property type="entry name" value="GFO_IDH_MocA-like_dom"/>
</dbReference>
<keyword evidence="1" id="KW-0560">Oxidoreductase</keyword>
<proteinExistence type="predicted"/>
<feature type="domain" description="Gfo/Idh/MocA-like oxidoreductase N-terminal" evidence="2">
    <location>
        <begin position="5"/>
        <end position="121"/>
    </location>
</feature>
<evidence type="ECO:0000259" key="2">
    <source>
        <dbReference type="Pfam" id="PF01408"/>
    </source>
</evidence>
<accession>A0A8J3IF48</accession>
<dbReference type="PANTHER" id="PTHR43818">
    <property type="entry name" value="BCDNA.GH03377"/>
    <property type="match status" value="1"/>
</dbReference>
<dbReference type="GO" id="GO:0016491">
    <property type="term" value="F:oxidoreductase activity"/>
    <property type="evidence" value="ECO:0007669"/>
    <property type="project" value="UniProtKB-KW"/>
</dbReference>
<dbReference type="Gene3D" id="3.40.50.720">
    <property type="entry name" value="NAD(P)-binding Rossmann-like Domain"/>
    <property type="match status" value="1"/>
</dbReference>
<keyword evidence="5" id="KW-1185">Reference proteome</keyword>
<dbReference type="Gene3D" id="3.30.360.10">
    <property type="entry name" value="Dihydrodipicolinate Reductase, domain 2"/>
    <property type="match status" value="1"/>
</dbReference>
<dbReference type="InterPro" id="IPR008354">
    <property type="entry name" value="Glc-Fru_OxRdtase_bac"/>
</dbReference>
<dbReference type="Pfam" id="PF22725">
    <property type="entry name" value="GFO_IDH_MocA_C3"/>
    <property type="match status" value="1"/>
</dbReference>
<dbReference type="Pfam" id="PF01408">
    <property type="entry name" value="GFO_IDH_MocA"/>
    <property type="match status" value="1"/>
</dbReference>
<comment type="caution">
    <text evidence="4">The sequence shown here is derived from an EMBL/GenBank/DDBJ whole genome shotgun (WGS) entry which is preliminary data.</text>
</comment>
<evidence type="ECO:0000313" key="4">
    <source>
        <dbReference type="EMBL" id="GHO90462.1"/>
    </source>
</evidence>
<dbReference type="AlphaFoldDB" id="A0A8J3IF48"/>
<dbReference type="EMBL" id="BNJK01000001">
    <property type="protein sequence ID" value="GHO90462.1"/>
    <property type="molecule type" value="Genomic_DNA"/>
</dbReference>
<gene>
    <name evidence="4" type="ORF">KSF_005100</name>
</gene>
<dbReference type="SUPFAM" id="SSF55347">
    <property type="entry name" value="Glyceraldehyde-3-phosphate dehydrogenase-like, C-terminal domain"/>
    <property type="match status" value="1"/>
</dbReference>
<dbReference type="InterPro" id="IPR036291">
    <property type="entry name" value="NAD(P)-bd_dom_sf"/>
</dbReference>
<evidence type="ECO:0000256" key="1">
    <source>
        <dbReference type="ARBA" id="ARBA00023002"/>
    </source>
</evidence>
<dbReference type="RefSeq" id="WP_220201423.1">
    <property type="nucleotide sequence ID" value="NZ_BNJK01000001.1"/>
</dbReference>
<name>A0A8J3IF48_9CHLR</name>
<dbReference type="PANTHER" id="PTHR43818:SF11">
    <property type="entry name" value="BCDNA.GH03377"/>
    <property type="match status" value="1"/>
</dbReference>